<sequence>MAVNCFKCRHFFTTWDANHPRGCRAYGFKTKELPSALVKRTSGIECLKFERKQGEGHKQ</sequence>
<reference evidence="1 2" key="1">
    <citation type="submission" date="2019-06" db="EMBL/GenBank/DDBJ databases">
        <title>Psychrobacillus vulpis sp. nov., a new species isolated from feces of a red fox that inhabits in The Tablas de Daimiel Natural Park, Albacete, Spain.</title>
        <authorList>
            <person name="Rodriguez M."/>
            <person name="Reina J.C."/>
            <person name="Bejar V."/>
            <person name="Llamas I."/>
        </authorList>
    </citation>
    <scope>NUCLEOTIDE SEQUENCE [LARGE SCALE GENOMIC DNA]</scope>
    <source>
        <strain evidence="1 2">Z8</strain>
    </source>
</reference>
<accession>A0A544TUG7</accession>
<evidence type="ECO:0000313" key="1">
    <source>
        <dbReference type="EMBL" id="TQR21108.1"/>
    </source>
</evidence>
<dbReference type="EMBL" id="VDGI01000002">
    <property type="protein sequence ID" value="TQR21108.1"/>
    <property type="molecule type" value="Genomic_DNA"/>
</dbReference>
<protein>
    <submittedName>
        <fullName evidence="1">Uracil-DNA glycosylase</fullName>
    </submittedName>
</protein>
<dbReference type="AlphaFoldDB" id="A0A544TUG7"/>
<evidence type="ECO:0000313" key="2">
    <source>
        <dbReference type="Proteomes" id="UP000316626"/>
    </source>
</evidence>
<dbReference type="OrthoDB" id="9807346at2"/>
<name>A0A544TUG7_9BACI</name>
<comment type="caution">
    <text evidence="1">The sequence shown here is derived from an EMBL/GenBank/DDBJ whole genome shotgun (WGS) entry which is preliminary data.</text>
</comment>
<organism evidence="1 2">
    <name type="scientific">Psychrobacillus vulpis</name>
    <dbReference type="NCBI Taxonomy" id="2325572"/>
    <lineage>
        <taxon>Bacteria</taxon>
        <taxon>Bacillati</taxon>
        <taxon>Bacillota</taxon>
        <taxon>Bacilli</taxon>
        <taxon>Bacillales</taxon>
        <taxon>Bacillaceae</taxon>
        <taxon>Psychrobacillus</taxon>
    </lineage>
</organism>
<dbReference type="Proteomes" id="UP000316626">
    <property type="component" value="Unassembled WGS sequence"/>
</dbReference>
<proteinExistence type="predicted"/>
<keyword evidence="2" id="KW-1185">Reference proteome</keyword>
<gene>
    <name evidence="1" type="ORF">FG384_02570</name>
</gene>